<comment type="caution">
    <text evidence="2">The sequence shown here is derived from an EMBL/GenBank/DDBJ whole genome shotgun (WGS) entry which is preliminary data.</text>
</comment>
<proteinExistence type="predicted"/>
<keyword evidence="3" id="KW-1185">Reference proteome</keyword>
<feature type="compositionally biased region" description="Basic and acidic residues" evidence="1">
    <location>
        <begin position="90"/>
        <end position="116"/>
    </location>
</feature>
<accession>A0ABT3HEX9</accession>
<dbReference type="EMBL" id="JAOQNS010000010">
    <property type="protein sequence ID" value="MCW2308957.1"/>
    <property type="molecule type" value="Genomic_DNA"/>
</dbReference>
<evidence type="ECO:0000313" key="3">
    <source>
        <dbReference type="Proteomes" id="UP001209755"/>
    </source>
</evidence>
<name>A0ABT3HEX9_9HYPH</name>
<feature type="region of interest" description="Disordered" evidence="1">
    <location>
        <begin position="90"/>
        <end position="128"/>
    </location>
</feature>
<protein>
    <submittedName>
        <fullName evidence="2">Uncharacterized protein</fullName>
    </submittedName>
</protein>
<feature type="region of interest" description="Disordered" evidence="1">
    <location>
        <begin position="1"/>
        <end position="26"/>
    </location>
</feature>
<reference evidence="3" key="1">
    <citation type="submission" date="2023-07" db="EMBL/GenBank/DDBJ databases">
        <title>Genome sequencing of Purple Non-Sulfur Bacteria from various extreme environments.</title>
        <authorList>
            <person name="Mayer M."/>
        </authorList>
    </citation>
    <scope>NUCLEOTIDE SEQUENCE [LARGE SCALE GENOMIC DNA]</scope>
    <source>
        <strain evidence="3">DSM 17935</strain>
    </source>
</reference>
<dbReference type="Proteomes" id="UP001209755">
    <property type="component" value="Unassembled WGS sequence"/>
</dbReference>
<dbReference type="RefSeq" id="WP_264602554.1">
    <property type="nucleotide sequence ID" value="NZ_JAOQNS010000010.1"/>
</dbReference>
<gene>
    <name evidence="2" type="ORF">M2319_003308</name>
</gene>
<sequence length="128" mass="15185">MPRNEKGEWVPERHSEHTYSEKEREAGRKVLRDFDDARLGRNGHLRLGNADKNFTLTVWKWEYNFGGQSKLDQTARGREVYKENERLAEQYRGKSSKDATRQWGKNDLKKEFEKNMNKNKNNGPELDI</sequence>
<evidence type="ECO:0000313" key="2">
    <source>
        <dbReference type="EMBL" id="MCW2308957.1"/>
    </source>
</evidence>
<organism evidence="2 3">
    <name type="scientific">Rhodobium gokarnense</name>
    <dbReference type="NCBI Taxonomy" id="364296"/>
    <lineage>
        <taxon>Bacteria</taxon>
        <taxon>Pseudomonadati</taxon>
        <taxon>Pseudomonadota</taxon>
        <taxon>Alphaproteobacteria</taxon>
        <taxon>Hyphomicrobiales</taxon>
        <taxon>Rhodobiaceae</taxon>
        <taxon>Rhodobium</taxon>
    </lineage>
</organism>
<evidence type="ECO:0000256" key="1">
    <source>
        <dbReference type="SAM" id="MobiDB-lite"/>
    </source>
</evidence>